<gene>
    <name evidence="1" type="ORF">B0I35DRAFT_437327</name>
</gene>
<dbReference type="Proteomes" id="UP000813444">
    <property type="component" value="Unassembled WGS sequence"/>
</dbReference>
<proteinExistence type="predicted"/>
<sequence>MSTPSPNIGGISLVGAGNKAAQISENARHEYTPRQDEAIPMPGIRAYQGRGGTIEDAQDLVQFFSALEIPCCMIDVRALKYYGAARVAQEWDVCIPSSSVRKAVRILEDSSQYEPAKPCCPNVMSLRHVNPTFVRVGTGFFFVLRPSSQCFVDPRPEFCELSMNGIPYPQMAPFGRSLLVMQCWADLADFIDGMDLDEKWGDENIDFADLQVKGREFTDLYNAELRKFNLNQYSVVDYRQRWIEIVETKARRIEPMKQGRYKTRWRRIKNDRDPRTREHVKT</sequence>
<evidence type="ECO:0000313" key="2">
    <source>
        <dbReference type="Proteomes" id="UP000813444"/>
    </source>
</evidence>
<dbReference type="AlphaFoldDB" id="A0A8K0SMU9"/>
<reference evidence="1" key="1">
    <citation type="journal article" date="2021" name="Nat. Commun.">
        <title>Genetic determinants of endophytism in the Arabidopsis root mycobiome.</title>
        <authorList>
            <person name="Mesny F."/>
            <person name="Miyauchi S."/>
            <person name="Thiergart T."/>
            <person name="Pickel B."/>
            <person name="Atanasova L."/>
            <person name="Karlsson M."/>
            <person name="Huettel B."/>
            <person name="Barry K.W."/>
            <person name="Haridas S."/>
            <person name="Chen C."/>
            <person name="Bauer D."/>
            <person name="Andreopoulos W."/>
            <person name="Pangilinan J."/>
            <person name="LaButti K."/>
            <person name="Riley R."/>
            <person name="Lipzen A."/>
            <person name="Clum A."/>
            <person name="Drula E."/>
            <person name="Henrissat B."/>
            <person name="Kohler A."/>
            <person name="Grigoriev I.V."/>
            <person name="Martin F.M."/>
            <person name="Hacquard S."/>
        </authorList>
    </citation>
    <scope>NUCLEOTIDE SEQUENCE</scope>
    <source>
        <strain evidence="1">MPI-CAGE-CH-0235</strain>
    </source>
</reference>
<comment type="caution">
    <text evidence="1">The sequence shown here is derived from an EMBL/GenBank/DDBJ whole genome shotgun (WGS) entry which is preliminary data.</text>
</comment>
<protein>
    <submittedName>
        <fullName evidence="1">Uncharacterized protein</fullName>
    </submittedName>
</protein>
<evidence type="ECO:0000313" key="1">
    <source>
        <dbReference type="EMBL" id="KAH7312579.1"/>
    </source>
</evidence>
<dbReference type="OrthoDB" id="3259529at2759"/>
<name>A0A8K0SMU9_9HYPO</name>
<dbReference type="EMBL" id="JAGPNK010000010">
    <property type="protein sequence ID" value="KAH7312579.1"/>
    <property type="molecule type" value="Genomic_DNA"/>
</dbReference>
<organism evidence="1 2">
    <name type="scientific">Stachybotrys elegans</name>
    <dbReference type="NCBI Taxonomy" id="80388"/>
    <lineage>
        <taxon>Eukaryota</taxon>
        <taxon>Fungi</taxon>
        <taxon>Dikarya</taxon>
        <taxon>Ascomycota</taxon>
        <taxon>Pezizomycotina</taxon>
        <taxon>Sordariomycetes</taxon>
        <taxon>Hypocreomycetidae</taxon>
        <taxon>Hypocreales</taxon>
        <taxon>Stachybotryaceae</taxon>
        <taxon>Stachybotrys</taxon>
    </lineage>
</organism>
<accession>A0A8K0SMU9</accession>
<keyword evidence="2" id="KW-1185">Reference proteome</keyword>